<dbReference type="AlphaFoldDB" id="A0A1I7NKQ9"/>
<dbReference type="RefSeq" id="WP_092867991.1">
    <property type="nucleotide sequence ID" value="NZ_FPCH01000002.1"/>
</dbReference>
<proteinExistence type="predicted"/>
<name>A0A1I7NKQ9_9HYPH</name>
<gene>
    <name evidence="1" type="ORF">SAMN04488557_2522</name>
</gene>
<dbReference type="STRING" id="51670.SAMN04488557_2522"/>
<accession>A0A1I7NKQ9</accession>
<dbReference type="OrthoDB" id="7990319at2"/>
<evidence type="ECO:0000313" key="1">
    <source>
        <dbReference type="EMBL" id="SFV35189.1"/>
    </source>
</evidence>
<evidence type="ECO:0000313" key="2">
    <source>
        <dbReference type="Proteomes" id="UP000199423"/>
    </source>
</evidence>
<sequence>MYLSLTFAVIGVVTIVIVAMREHAKVLASRRILLDRCTGLLSEAVIKHGGDGFPTLEGYHRDCFVRVELLPDTMTIRRLPQLWLKMTRIENRPGLPEFSMLTRPTGSEFYSLTHNHTRVLEPPSGVPQEILVKGGGPASQQLLNSLAPVMRRIFAEPRMKEVAVTGKGLRLIWQAGEGDRGQHLILRQCRFDNAAVSPEALAVRLKDFDDLSTAIDNTRNARAA</sequence>
<reference evidence="2" key="1">
    <citation type="submission" date="2016-10" db="EMBL/GenBank/DDBJ databases">
        <authorList>
            <person name="Varghese N."/>
            <person name="Submissions S."/>
        </authorList>
    </citation>
    <scope>NUCLEOTIDE SEQUENCE [LARGE SCALE GENOMIC DNA]</scope>
    <source>
        <strain evidence="2">DSM 1565</strain>
    </source>
</reference>
<protein>
    <submittedName>
        <fullName evidence="1">Uncharacterized protein</fullName>
    </submittedName>
</protein>
<dbReference type="Proteomes" id="UP000199423">
    <property type="component" value="Unassembled WGS sequence"/>
</dbReference>
<keyword evidence="2" id="KW-1185">Reference proteome</keyword>
<dbReference type="EMBL" id="FPCH01000002">
    <property type="protein sequence ID" value="SFV35189.1"/>
    <property type="molecule type" value="Genomic_DNA"/>
</dbReference>
<organism evidence="1 2">
    <name type="scientific">Hyphomicrobium facile</name>
    <dbReference type="NCBI Taxonomy" id="51670"/>
    <lineage>
        <taxon>Bacteria</taxon>
        <taxon>Pseudomonadati</taxon>
        <taxon>Pseudomonadota</taxon>
        <taxon>Alphaproteobacteria</taxon>
        <taxon>Hyphomicrobiales</taxon>
        <taxon>Hyphomicrobiaceae</taxon>
        <taxon>Hyphomicrobium</taxon>
    </lineage>
</organism>